<evidence type="ECO:0000256" key="4">
    <source>
        <dbReference type="ARBA" id="ARBA00023157"/>
    </source>
</evidence>
<dbReference type="PANTHER" id="PTHR22917:SF1">
    <property type="entry name" value="PROTEOGLYCAN 4"/>
    <property type="match status" value="1"/>
</dbReference>
<keyword evidence="8" id="KW-1185">Reference proteome</keyword>
<evidence type="ECO:0000313" key="7">
    <source>
        <dbReference type="EMBL" id="CAJ0958235.1"/>
    </source>
</evidence>
<comment type="caution">
    <text evidence="7">The sequence shown here is derived from an EMBL/GenBank/DDBJ whole genome shotgun (WGS) entry which is preliminary data.</text>
</comment>
<dbReference type="InterPro" id="IPR051298">
    <property type="entry name" value="Heme_transport/Cell_adhesion"/>
</dbReference>
<accession>A0ABN9M3Y1</accession>
<dbReference type="Pfam" id="PF01033">
    <property type="entry name" value="Somatomedin_B"/>
    <property type="match status" value="1"/>
</dbReference>
<dbReference type="Proteomes" id="UP001176940">
    <property type="component" value="Unassembled WGS sequence"/>
</dbReference>
<evidence type="ECO:0000259" key="6">
    <source>
        <dbReference type="PROSITE" id="PS50958"/>
    </source>
</evidence>
<dbReference type="Gene3D" id="4.10.410.20">
    <property type="match status" value="1"/>
</dbReference>
<evidence type="ECO:0000313" key="8">
    <source>
        <dbReference type="Proteomes" id="UP001176940"/>
    </source>
</evidence>
<protein>
    <recommendedName>
        <fullName evidence="6">SMB domain-containing protein</fullName>
    </recommendedName>
</protein>
<feature type="domain" description="SMB" evidence="6">
    <location>
        <begin position="16"/>
        <end position="58"/>
    </location>
</feature>
<dbReference type="InterPro" id="IPR001212">
    <property type="entry name" value="Somatomedin_B_dom"/>
</dbReference>
<name>A0ABN9M3Y1_9NEOB</name>
<feature type="non-terminal residue" evidence="7">
    <location>
        <position position="114"/>
    </location>
</feature>
<dbReference type="InterPro" id="IPR020436">
    <property type="entry name" value="SMB_chordata"/>
</dbReference>
<feature type="region of interest" description="Disordered" evidence="5">
    <location>
        <begin position="52"/>
        <end position="99"/>
    </location>
</feature>
<reference evidence="7" key="1">
    <citation type="submission" date="2023-07" db="EMBL/GenBank/DDBJ databases">
        <authorList>
            <person name="Stuckert A."/>
        </authorList>
    </citation>
    <scope>NUCLEOTIDE SEQUENCE</scope>
</reference>
<dbReference type="EMBL" id="CAUEEQ010045026">
    <property type="protein sequence ID" value="CAJ0958235.1"/>
    <property type="molecule type" value="Genomic_DNA"/>
</dbReference>
<keyword evidence="2" id="KW-0964">Secreted</keyword>
<keyword evidence="3" id="KW-0677">Repeat</keyword>
<evidence type="ECO:0000256" key="5">
    <source>
        <dbReference type="SAM" id="MobiDB-lite"/>
    </source>
</evidence>
<feature type="compositionally biased region" description="Basic and acidic residues" evidence="5">
    <location>
        <begin position="71"/>
        <end position="90"/>
    </location>
</feature>
<organism evidence="7 8">
    <name type="scientific">Ranitomeya imitator</name>
    <name type="common">mimic poison frog</name>
    <dbReference type="NCBI Taxonomy" id="111125"/>
    <lineage>
        <taxon>Eukaryota</taxon>
        <taxon>Metazoa</taxon>
        <taxon>Chordata</taxon>
        <taxon>Craniata</taxon>
        <taxon>Vertebrata</taxon>
        <taxon>Euteleostomi</taxon>
        <taxon>Amphibia</taxon>
        <taxon>Batrachia</taxon>
        <taxon>Anura</taxon>
        <taxon>Neobatrachia</taxon>
        <taxon>Hyloidea</taxon>
        <taxon>Dendrobatidae</taxon>
        <taxon>Dendrobatinae</taxon>
        <taxon>Ranitomeya</taxon>
    </lineage>
</organism>
<evidence type="ECO:0000256" key="1">
    <source>
        <dbReference type="ARBA" id="ARBA00004613"/>
    </source>
</evidence>
<evidence type="ECO:0000256" key="2">
    <source>
        <dbReference type="ARBA" id="ARBA00022525"/>
    </source>
</evidence>
<dbReference type="PANTHER" id="PTHR22917">
    <property type="entry name" value="HEMOPEXIN DOMAIN-CONTAINING PROTEIN"/>
    <property type="match status" value="1"/>
</dbReference>
<evidence type="ECO:0000256" key="3">
    <source>
        <dbReference type="ARBA" id="ARBA00022737"/>
    </source>
</evidence>
<comment type="subcellular location">
    <subcellularLocation>
        <location evidence="1">Secreted</location>
    </subcellularLocation>
</comment>
<dbReference type="PRINTS" id="PR00022">
    <property type="entry name" value="SOMATOMEDINB"/>
</dbReference>
<dbReference type="PROSITE" id="PS50958">
    <property type="entry name" value="SMB_2"/>
    <property type="match status" value="1"/>
</dbReference>
<gene>
    <name evidence="7" type="ORF">RIMI_LOCUS16252208</name>
</gene>
<dbReference type="InterPro" id="IPR036024">
    <property type="entry name" value="Somatomedin_B-like_dom_sf"/>
</dbReference>
<keyword evidence="4" id="KW-1015">Disulfide bond</keyword>
<dbReference type="PROSITE" id="PS00524">
    <property type="entry name" value="SMB_1"/>
    <property type="match status" value="1"/>
</dbReference>
<dbReference type="SMART" id="SM00201">
    <property type="entry name" value="SO"/>
    <property type="match status" value="1"/>
</dbReference>
<proteinExistence type="predicted"/>
<sequence>MTYMECCQDFKTVCTSDGSCKGRCHEGFIRGQTCDCDPGCGKFGKCCPDYEESCAQPTQNARPPPSSPDQPTRDEAEKPPEPTTKPKDQVPEDAPEVNLVTKCKIDGEMLNLMD</sequence>
<dbReference type="SUPFAM" id="SSF90188">
    <property type="entry name" value="Somatomedin B domain"/>
    <property type="match status" value="1"/>
</dbReference>